<sequence length="108" mass="11782">MTKANETIPEWETIHLMKPIKRGETVIDKFDLRLPNAVDLLGLSLPSIISLETDAVVNVVTRCSNPAITEAEVYALPAGDITEICGAIRGFFMTRAERTARGLPTTIA</sequence>
<gene>
    <name evidence="1" type="ORF">EOE18_13765</name>
</gene>
<name>A0A437N1X6_9SPHN</name>
<accession>A0A437N1X6</accession>
<evidence type="ECO:0000313" key="2">
    <source>
        <dbReference type="Proteomes" id="UP000282837"/>
    </source>
</evidence>
<reference evidence="1 2" key="1">
    <citation type="submission" date="2019-01" db="EMBL/GenBank/DDBJ databases">
        <authorList>
            <person name="Chen W.-M."/>
        </authorList>
    </citation>
    <scope>NUCLEOTIDE SEQUENCE [LARGE SCALE GENOMIC DNA]</scope>
    <source>
        <strain evidence="1 2">FSY-9</strain>
    </source>
</reference>
<protein>
    <submittedName>
        <fullName evidence="1">Phage tail assembly protein</fullName>
    </submittedName>
</protein>
<dbReference type="AlphaFoldDB" id="A0A437N1X6"/>
<dbReference type="OrthoDB" id="7366507at2"/>
<dbReference type="EMBL" id="SACO01000011">
    <property type="protein sequence ID" value="RVU03919.1"/>
    <property type="molecule type" value="Genomic_DNA"/>
</dbReference>
<keyword evidence="2" id="KW-1185">Reference proteome</keyword>
<proteinExistence type="predicted"/>
<evidence type="ECO:0000313" key="1">
    <source>
        <dbReference type="EMBL" id="RVU03919.1"/>
    </source>
</evidence>
<comment type="caution">
    <text evidence="1">The sequence shown here is derived from an EMBL/GenBank/DDBJ whole genome shotgun (WGS) entry which is preliminary data.</text>
</comment>
<organism evidence="1 2">
    <name type="scientific">Novosphingobium umbonatum</name>
    <dbReference type="NCBI Taxonomy" id="1908524"/>
    <lineage>
        <taxon>Bacteria</taxon>
        <taxon>Pseudomonadati</taxon>
        <taxon>Pseudomonadota</taxon>
        <taxon>Alphaproteobacteria</taxon>
        <taxon>Sphingomonadales</taxon>
        <taxon>Sphingomonadaceae</taxon>
        <taxon>Novosphingobium</taxon>
    </lineage>
</organism>
<dbReference type="Proteomes" id="UP000282837">
    <property type="component" value="Unassembled WGS sequence"/>
</dbReference>
<dbReference type="RefSeq" id="WP_127710482.1">
    <property type="nucleotide sequence ID" value="NZ_SACO01000011.1"/>
</dbReference>